<evidence type="ECO:0000313" key="1">
    <source>
        <dbReference type="EMBL" id="GAT58391.1"/>
    </source>
</evidence>
<name>A0ABQ0M8B4_MYCCL</name>
<reference evidence="1" key="1">
    <citation type="submission" date="2014-09" db="EMBL/GenBank/DDBJ databases">
        <title>Genome sequence of the luminous mushroom Mycena chlorophos for searching fungal bioluminescence genes.</title>
        <authorList>
            <person name="Tanaka Y."/>
            <person name="Kasuga D."/>
            <person name="Oba Y."/>
            <person name="Hase S."/>
            <person name="Sato K."/>
            <person name="Oba Y."/>
            <person name="Sakakibara Y."/>
        </authorList>
    </citation>
    <scope>NUCLEOTIDE SEQUENCE</scope>
</reference>
<sequence>MEPHSHTPPRLPLELLLMICNEAADSLETLARLCRTWRAFLAPSQRLMYCDVDLEAKSLKETRSWALAVSRHTHLAERVQSLSLRLPDVQQLSPTDSAKIGHALLACVNLKKLDFLRATTGVVDWRTSNLDFVLHMCDFQLRSFTTSYFSFGSELLRIFLAKQNELRFLAVLPGSWIDPLVLEALPHPRPALPNLIGFKGDAFRIPENRSFQRLELFYTNGLPSLHQYAETLTTLNLISESTKGVFHLSLSSLAVSRMLPLLRHLGLMSATQARELRSVDTLLRVAENLPLGRLETIAIVDRHSKVTTENVLYEAAKNMLETHSSLRRVAFGANVAKTGERMCIVARDDDATGEVETKMVNDLDFESVSMFWA</sequence>
<evidence type="ECO:0000313" key="2">
    <source>
        <dbReference type="Proteomes" id="UP000815677"/>
    </source>
</evidence>
<dbReference type="EMBL" id="DF849678">
    <property type="protein sequence ID" value="GAT58391.1"/>
    <property type="molecule type" value="Genomic_DNA"/>
</dbReference>
<evidence type="ECO:0008006" key="3">
    <source>
        <dbReference type="Google" id="ProtNLM"/>
    </source>
</evidence>
<protein>
    <recommendedName>
        <fullName evidence="3">F-box domain-containing protein</fullName>
    </recommendedName>
</protein>
<accession>A0ABQ0M8B4</accession>
<proteinExistence type="predicted"/>
<gene>
    <name evidence="1" type="ORF">MCHLO_14829</name>
</gene>
<organism evidence="1 2">
    <name type="scientific">Mycena chlorophos</name>
    <name type="common">Agaric fungus</name>
    <name type="synonym">Agaricus chlorophos</name>
    <dbReference type="NCBI Taxonomy" id="658473"/>
    <lineage>
        <taxon>Eukaryota</taxon>
        <taxon>Fungi</taxon>
        <taxon>Dikarya</taxon>
        <taxon>Basidiomycota</taxon>
        <taxon>Agaricomycotina</taxon>
        <taxon>Agaricomycetes</taxon>
        <taxon>Agaricomycetidae</taxon>
        <taxon>Agaricales</taxon>
        <taxon>Marasmiineae</taxon>
        <taxon>Mycenaceae</taxon>
        <taxon>Mycena</taxon>
    </lineage>
</organism>
<keyword evidence="2" id="KW-1185">Reference proteome</keyword>
<dbReference type="Proteomes" id="UP000815677">
    <property type="component" value="Unassembled WGS sequence"/>
</dbReference>